<evidence type="ECO:0000313" key="3">
    <source>
        <dbReference type="EMBL" id="KAL2518048.1"/>
    </source>
</evidence>
<keyword evidence="4" id="KW-1185">Reference proteome</keyword>
<accession>A0ABD1TZS4</accession>
<protein>
    <submittedName>
        <fullName evidence="3">Beta-1</fullName>
    </submittedName>
</protein>
<evidence type="ECO:0000313" key="4">
    <source>
        <dbReference type="Proteomes" id="UP001604336"/>
    </source>
</evidence>
<feature type="chain" id="PRO_5044811819" evidence="2">
    <location>
        <begin position="24"/>
        <end position="128"/>
    </location>
</feature>
<keyword evidence="1 2" id="KW-0732">Signal</keyword>
<gene>
    <name evidence="3" type="ORF">Adt_14295</name>
</gene>
<dbReference type="EMBL" id="JBFOLK010000004">
    <property type="protein sequence ID" value="KAL2518048.1"/>
    <property type="molecule type" value="Genomic_DNA"/>
</dbReference>
<dbReference type="InterPro" id="IPR040361">
    <property type="entry name" value="TPD1"/>
</dbReference>
<comment type="caution">
    <text evidence="3">The sequence shown here is derived from an EMBL/GenBank/DDBJ whole genome shotgun (WGS) entry which is preliminary data.</text>
</comment>
<organism evidence="3 4">
    <name type="scientific">Abeliophyllum distichum</name>
    <dbReference type="NCBI Taxonomy" id="126358"/>
    <lineage>
        <taxon>Eukaryota</taxon>
        <taxon>Viridiplantae</taxon>
        <taxon>Streptophyta</taxon>
        <taxon>Embryophyta</taxon>
        <taxon>Tracheophyta</taxon>
        <taxon>Spermatophyta</taxon>
        <taxon>Magnoliopsida</taxon>
        <taxon>eudicotyledons</taxon>
        <taxon>Gunneridae</taxon>
        <taxon>Pentapetalae</taxon>
        <taxon>asterids</taxon>
        <taxon>lamiids</taxon>
        <taxon>Lamiales</taxon>
        <taxon>Oleaceae</taxon>
        <taxon>Forsythieae</taxon>
        <taxon>Abeliophyllum</taxon>
    </lineage>
</organism>
<dbReference type="PANTHER" id="PTHR33184:SF72">
    <property type="entry name" value="BETA-1,3-N-ACETYLGLUCOSAMINYLTRANSFERASE FAMILY PROTEIN"/>
    <property type="match status" value="1"/>
</dbReference>
<proteinExistence type="predicted"/>
<evidence type="ECO:0000256" key="1">
    <source>
        <dbReference type="ARBA" id="ARBA00022729"/>
    </source>
</evidence>
<feature type="signal peptide" evidence="2">
    <location>
        <begin position="1"/>
        <end position="23"/>
    </location>
</feature>
<dbReference type="AlphaFoldDB" id="A0ABD1TZS4"/>
<reference evidence="4" key="1">
    <citation type="submission" date="2024-07" db="EMBL/GenBank/DDBJ databases">
        <title>Two chromosome-level genome assemblies of Korean endemic species Abeliophyllum distichum and Forsythia ovata (Oleaceae).</title>
        <authorList>
            <person name="Jang H."/>
        </authorList>
    </citation>
    <scope>NUCLEOTIDE SEQUENCE [LARGE SCALE GENOMIC DNA]</scope>
</reference>
<name>A0ABD1TZS4_9LAMI</name>
<dbReference type="PANTHER" id="PTHR33184">
    <property type="entry name" value="PROTEIN TAPETUM DETERMINANT 1-LIKE-RELATED"/>
    <property type="match status" value="1"/>
</dbReference>
<dbReference type="Proteomes" id="UP001604336">
    <property type="component" value="Unassembled WGS sequence"/>
</dbReference>
<sequence length="128" mass="14070">MEFFNKFLCFVLFVCFMTKGSLQCYPATLTDLKVDQVRTGAKIGNKPEWKVTIANKCVCTFLEVTLLCPGFDVAEITKPSSNIISKSGPKSCLLNSGQAIYGGTTFTFTYASNQNIAFAPFSFREACS</sequence>
<dbReference type="Pfam" id="PF24068">
    <property type="entry name" value="TPD1_C"/>
    <property type="match status" value="1"/>
</dbReference>
<evidence type="ECO:0000256" key="2">
    <source>
        <dbReference type="SAM" id="SignalP"/>
    </source>
</evidence>